<dbReference type="eggNOG" id="ENOG5030014">
    <property type="taxonomic scope" value="Bacteria"/>
</dbReference>
<feature type="chain" id="PRO_5001517758" description="Lysine-specific metallo-endopeptidase domain-containing protein" evidence="1">
    <location>
        <begin position="27"/>
        <end position="249"/>
    </location>
</feature>
<evidence type="ECO:0000313" key="2">
    <source>
        <dbReference type="EMBL" id="EZH75699.1"/>
    </source>
</evidence>
<accession>A0A023C0H7</accession>
<dbReference type="EMBL" id="AQRA01000001">
    <property type="protein sequence ID" value="EZH75699.1"/>
    <property type="molecule type" value="Genomic_DNA"/>
</dbReference>
<keyword evidence="3" id="KW-1185">Reference proteome</keyword>
<gene>
    <name evidence="2" type="ORF">ATO12_02600</name>
</gene>
<dbReference type="AlphaFoldDB" id="A0A023C0H7"/>
<proteinExistence type="predicted"/>
<dbReference type="Proteomes" id="UP000023541">
    <property type="component" value="Unassembled WGS sequence"/>
</dbReference>
<reference evidence="2 3" key="1">
    <citation type="submission" date="2014-04" db="EMBL/GenBank/DDBJ databases">
        <title>Aquimarina sp. 22II-S11-z7 Genome Sequencing.</title>
        <authorList>
            <person name="Lai Q."/>
        </authorList>
    </citation>
    <scope>NUCLEOTIDE SEQUENCE [LARGE SCALE GENOMIC DNA]</scope>
    <source>
        <strain evidence="2 3">22II-S11-z7</strain>
    </source>
</reference>
<dbReference type="RefSeq" id="WP_131248753.1">
    <property type="nucleotide sequence ID" value="NZ_AQRA01000001.1"/>
</dbReference>
<sequence>MKNIQLYKNTVFYILVLIMIPITTQAQQTCTVPPHDNVADGTSVYASGLCNQARVDHWWGVFDMRRQDWDNGFGYYDPCNLDLPLARTFAALYLLTYSAEDYATNTGDYSGNALRWAYPYTANNTGRLQALCYKPGSTPGQWAGWAYGSRVELYIPYFYSFDVATRAGTLLHEARHNGGKSHNGGSGCPRAASCDTNWDYQGSNMYEVLYLWWFAVDGTRTTSAIRNMARNRARSVQNTAFNTNPGFNI</sequence>
<name>A0A023C0H7_9FLAO</name>
<evidence type="ECO:0008006" key="4">
    <source>
        <dbReference type="Google" id="ProtNLM"/>
    </source>
</evidence>
<organism evidence="2 3">
    <name type="scientific">Aquimarina atlantica</name>
    <dbReference type="NCBI Taxonomy" id="1317122"/>
    <lineage>
        <taxon>Bacteria</taxon>
        <taxon>Pseudomonadati</taxon>
        <taxon>Bacteroidota</taxon>
        <taxon>Flavobacteriia</taxon>
        <taxon>Flavobacteriales</taxon>
        <taxon>Flavobacteriaceae</taxon>
        <taxon>Aquimarina</taxon>
    </lineage>
</organism>
<keyword evidence="1" id="KW-0732">Signal</keyword>
<evidence type="ECO:0000256" key="1">
    <source>
        <dbReference type="SAM" id="SignalP"/>
    </source>
</evidence>
<dbReference type="OrthoDB" id="1159483at2"/>
<evidence type="ECO:0000313" key="3">
    <source>
        <dbReference type="Proteomes" id="UP000023541"/>
    </source>
</evidence>
<comment type="caution">
    <text evidence="2">The sequence shown here is derived from an EMBL/GenBank/DDBJ whole genome shotgun (WGS) entry which is preliminary data.</text>
</comment>
<protein>
    <recommendedName>
        <fullName evidence="4">Lysine-specific metallo-endopeptidase domain-containing protein</fullName>
    </recommendedName>
</protein>
<feature type="signal peptide" evidence="1">
    <location>
        <begin position="1"/>
        <end position="26"/>
    </location>
</feature>
<dbReference type="STRING" id="1317122.ATO12_02600"/>